<reference evidence="1" key="1">
    <citation type="submission" date="2021-04" db="EMBL/GenBank/DDBJ databases">
        <title>Genome sequence of Woronichinia naegeliana from Washington state freshwater lake bloom.</title>
        <authorList>
            <person name="Dreher T.W."/>
        </authorList>
    </citation>
    <scope>NUCLEOTIDE SEQUENCE</scope>
    <source>
        <strain evidence="1">WA131</strain>
    </source>
</reference>
<name>A0A977KZE5_9CYAN</name>
<dbReference type="AlphaFoldDB" id="A0A977KZE5"/>
<dbReference type="Proteomes" id="UP001065613">
    <property type="component" value="Chromosome"/>
</dbReference>
<evidence type="ECO:0000313" key="1">
    <source>
        <dbReference type="EMBL" id="UXE61460.1"/>
    </source>
</evidence>
<sequence>MNQIKTLKPEARRMAVRLKKVIRIASQIQENLSSNLITKVELDLRLADAESALEYYHEIVEKQ</sequence>
<accession>A0A977KZE5</accession>
<dbReference type="KEGG" id="wna:KA717_00015"/>
<organism evidence="1">
    <name type="scientific">Woronichinia naegeliana WA131</name>
    <dbReference type="NCBI Taxonomy" id="2824559"/>
    <lineage>
        <taxon>Bacteria</taxon>
        <taxon>Bacillati</taxon>
        <taxon>Cyanobacteriota</taxon>
        <taxon>Cyanophyceae</taxon>
        <taxon>Synechococcales</taxon>
        <taxon>Coelosphaeriaceae</taxon>
        <taxon>Woronichinia</taxon>
    </lineage>
</organism>
<gene>
    <name evidence="1" type="ORF">KA717_00015</name>
</gene>
<dbReference type="EMBL" id="CP073041">
    <property type="protein sequence ID" value="UXE61460.1"/>
    <property type="molecule type" value="Genomic_DNA"/>
</dbReference>
<protein>
    <submittedName>
        <fullName evidence="1">Uncharacterized protein</fullName>
    </submittedName>
</protein>
<proteinExistence type="predicted"/>